<dbReference type="GO" id="GO:0016705">
    <property type="term" value="F:oxidoreductase activity, acting on paired donors, with incorporation or reduction of molecular oxygen"/>
    <property type="evidence" value="ECO:0007669"/>
    <property type="project" value="InterPro"/>
</dbReference>
<sequence length="411" mass="46955">MTVDYDPRDPQIRNDPFPAFRRLQDEDPVQWNPHLRAWVITRYADVRKVALNRRMSPDRLTPFYDSLPEARRSVVGELIRYLNLWMVFRDPPEHTRLRRLMNEAFTPRAVERLRPNVERIVGRLLDDLLPRGRMDLVRDFAYPLPATVIMDMLGVPHDQLDRFKDWSDDLALFLGSARDVPDKYERARRGALEMSSYFREVIADRRRRPGEDVLSALIAAGTPEERLTEDELIAAAMLFLFAGHETTTNLISNGIYSMRMHAGAWARLVADPSSGLLATAVEECLRYDGPSGGIARVVRVTHEIEGRELKEGDRVFAMLNAANRDPRVFEAPDDFIIDRSPNRHLTFGQGIHFCLGAPLARLEAEIAYREIARRIPDLTLGTTAPDWHDSLIMRGITSLPVHFRPVKSAAA</sequence>
<comment type="similarity">
    <text evidence="1 8">Belongs to the cytochrome P450 family.</text>
</comment>
<dbReference type="FunFam" id="1.10.630.10:FF:000018">
    <property type="entry name" value="Cytochrome P450 monooxygenase"/>
    <property type="match status" value="1"/>
</dbReference>
<keyword evidence="5 8" id="KW-0408">Iron</keyword>
<proteinExistence type="inferred from homology"/>
<dbReference type="InterPro" id="IPR036396">
    <property type="entry name" value="Cyt_P450_sf"/>
</dbReference>
<evidence type="ECO:0000256" key="3">
    <source>
        <dbReference type="ARBA" id="ARBA00022723"/>
    </source>
</evidence>
<evidence type="ECO:0000256" key="8">
    <source>
        <dbReference type="RuleBase" id="RU000461"/>
    </source>
</evidence>
<accession>A0A162JYJ1</accession>
<name>A0A162JYJ1_9PROT</name>
<keyword evidence="3 8" id="KW-0479">Metal-binding</keyword>
<comment type="function">
    <text evidence="7">Cytochromes P450 are a group of heme-thiolate monooxygenases. They oxidize a variety of structurally unrelated compounds, including steroids, fatty acids, and xenobiotics.</text>
</comment>
<dbReference type="PANTHER" id="PTHR46696:SF1">
    <property type="entry name" value="CYTOCHROME P450 YJIB-RELATED"/>
    <property type="match status" value="1"/>
</dbReference>
<dbReference type="InterPro" id="IPR001128">
    <property type="entry name" value="Cyt_P450"/>
</dbReference>
<gene>
    <name evidence="9" type="ORF">AUP44_14325</name>
</gene>
<dbReference type="AlphaFoldDB" id="A0A162JYJ1"/>
<keyword evidence="2 8" id="KW-0349">Heme</keyword>
<evidence type="ECO:0000256" key="6">
    <source>
        <dbReference type="ARBA" id="ARBA00023033"/>
    </source>
</evidence>
<evidence type="ECO:0000256" key="1">
    <source>
        <dbReference type="ARBA" id="ARBA00010617"/>
    </source>
</evidence>
<dbReference type="GO" id="GO:0005506">
    <property type="term" value="F:iron ion binding"/>
    <property type="evidence" value="ECO:0007669"/>
    <property type="project" value="InterPro"/>
</dbReference>
<dbReference type="InterPro" id="IPR002397">
    <property type="entry name" value="Cyt_P450_B"/>
</dbReference>
<reference evidence="9 10" key="1">
    <citation type="submission" date="2015-12" db="EMBL/GenBank/DDBJ databases">
        <title>Genome sequence of Tistrella mobilis MCCC 1A02139.</title>
        <authorList>
            <person name="Lu L."/>
            <person name="Lai Q."/>
            <person name="Shao Z."/>
            <person name="Qian P."/>
        </authorList>
    </citation>
    <scope>NUCLEOTIDE SEQUENCE [LARGE SCALE GENOMIC DNA]</scope>
    <source>
        <strain evidence="9 10">MCCC 1A02139</strain>
    </source>
</reference>
<evidence type="ECO:0000256" key="2">
    <source>
        <dbReference type="ARBA" id="ARBA00022617"/>
    </source>
</evidence>
<dbReference type="SUPFAM" id="SSF48264">
    <property type="entry name" value="Cytochrome P450"/>
    <property type="match status" value="1"/>
</dbReference>
<dbReference type="CDD" id="cd20625">
    <property type="entry name" value="CYP164-like"/>
    <property type="match status" value="1"/>
</dbReference>
<keyword evidence="4 8" id="KW-0560">Oxidoreductase</keyword>
<evidence type="ECO:0000256" key="5">
    <source>
        <dbReference type="ARBA" id="ARBA00023004"/>
    </source>
</evidence>
<organism evidence="9 10">
    <name type="scientific">Tistrella mobilis</name>
    <dbReference type="NCBI Taxonomy" id="171437"/>
    <lineage>
        <taxon>Bacteria</taxon>
        <taxon>Pseudomonadati</taxon>
        <taxon>Pseudomonadota</taxon>
        <taxon>Alphaproteobacteria</taxon>
        <taxon>Geminicoccales</taxon>
        <taxon>Geminicoccaceae</taxon>
        <taxon>Tistrella</taxon>
    </lineage>
</organism>
<dbReference type="Pfam" id="PF00067">
    <property type="entry name" value="p450"/>
    <property type="match status" value="2"/>
</dbReference>
<dbReference type="EMBL" id="LPZR01000206">
    <property type="protein sequence ID" value="KYO50124.1"/>
    <property type="molecule type" value="Genomic_DNA"/>
</dbReference>
<dbReference type="InterPro" id="IPR017972">
    <property type="entry name" value="Cyt_P450_CS"/>
</dbReference>
<evidence type="ECO:0000256" key="4">
    <source>
        <dbReference type="ARBA" id="ARBA00023002"/>
    </source>
</evidence>
<evidence type="ECO:0000256" key="7">
    <source>
        <dbReference type="ARBA" id="ARBA00043906"/>
    </source>
</evidence>
<dbReference type="GO" id="GO:0020037">
    <property type="term" value="F:heme binding"/>
    <property type="evidence" value="ECO:0007669"/>
    <property type="project" value="InterPro"/>
</dbReference>
<dbReference type="OrthoDB" id="9801155at2"/>
<dbReference type="Proteomes" id="UP000075787">
    <property type="component" value="Unassembled WGS sequence"/>
</dbReference>
<evidence type="ECO:0000313" key="10">
    <source>
        <dbReference type="Proteomes" id="UP000075787"/>
    </source>
</evidence>
<protein>
    <submittedName>
        <fullName evidence="9">Cytochrome</fullName>
    </submittedName>
</protein>
<evidence type="ECO:0000313" key="9">
    <source>
        <dbReference type="EMBL" id="KYO50124.1"/>
    </source>
</evidence>
<dbReference type="RefSeq" id="WP_062768807.1">
    <property type="nucleotide sequence ID" value="NZ_CP121045.1"/>
</dbReference>
<dbReference type="Gene3D" id="1.10.630.10">
    <property type="entry name" value="Cytochrome P450"/>
    <property type="match status" value="1"/>
</dbReference>
<comment type="caution">
    <text evidence="9">The sequence shown here is derived from an EMBL/GenBank/DDBJ whole genome shotgun (WGS) entry which is preliminary data.</text>
</comment>
<dbReference type="GeneID" id="97240352"/>
<dbReference type="PRINTS" id="PR00359">
    <property type="entry name" value="BP450"/>
</dbReference>
<dbReference type="GO" id="GO:0004497">
    <property type="term" value="F:monooxygenase activity"/>
    <property type="evidence" value="ECO:0007669"/>
    <property type="project" value="UniProtKB-KW"/>
</dbReference>
<dbReference type="PROSITE" id="PS00086">
    <property type="entry name" value="CYTOCHROME_P450"/>
    <property type="match status" value="1"/>
</dbReference>
<keyword evidence="6 8" id="KW-0503">Monooxygenase</keyword>
<dbReference type="PANTHER" id="PTHR46696">
    <property type="entry name" value="P450, PUTATIVE (EUROFUNG)-RELATED"/>
    <property type="match status" value="1"/>
</dbReference>